<dbReference type="STRING" id="1123308.GCA_000380085_00187"/>
<protein>
    <submittedName>
        <fullName evidence="2">Mutator protein</fullName>
    </submittedName>
</protein>
<evidence type="ECO:0000313" key="2">
    <source>
        <dbReference type="EMBL" id="SNU87971.1"/>
    </source>
</evidence>
<evidence type="ECO:0000259" key="1">
    <source>
        <dbReference type="PROSITE" id="PS51462"/>
    </source>
</evidence>
<dbReference type="RefSeq" id="WP_018372746.1">
    <property type="nucleotide sequence ID" value="NZ_LT906439.1"/>
</dbReference>
<dbReference type="InterPro" id="IPR015797">
    <property type="entry name" value="NUDIX_hydrolase-like_dom_sf"/>
</dbReference>
<dbReference type="SUPFAM" id="SSF55811">
    <property type="entry name" value="Nudix"/>
    <property type="match status" value="1"/>
</dbReference>
<dbReference type="eggNOG" id="COG1051">
    <property type="taxonomic scope" value="Bacteria"/>
</dbReference>
<dbReference type="InterPro" id="IPR000086">
    <property type="entry name" value="NUDIX_hydrolase_dom"/>
</dbReference>
<dbReference type="PROSITE" id="PS51462">
    <property type="entry name" value="NUDIX"/>
    <property type="match status" value="1"/>
</dbReference>
<sequence length="203" mass="23066">MSESEMEVLKHLQKILALTNTGLAYAKDPFDQERYSLIRQEAANLIGQISDLLSSEMTELLRPTNSYETPLVDVRAFILKEGKICLIQDELAEGHWALPGGFAEVGLTPKENTAKEVLEETGFTVKIGKLLAIFDTNQDPNQIQAKQYYKLVFACEIESGHFEPNTEVSDLHFFDLHHLPKLSTKRITENQIRECWRLVQSSD</sequence>
<dbReference type="Gene3D" id="3.90.79.10">
    <property type="entry name" value="Nucleoside Triphosphate Pyrophosphohydrolase"/>
    <property type="match status" value="1"/>
</dbReference>
<dbReference type="OrthoDB" id="9804442at2"/>
<organism evidence="2 3">
    <name type="scientific">Streptococcus merionis</name>
    <dbReference type="NCBI Taxonomy" id="400065"/>
    <lineage>
        <taxon>Bacteria</taxon>
        <taxon>Bacillati</taxon>
        <taxon>Bacillota</taxon>
        <taxon>Bacilli</taxon>
        <taxon>Lactobacillales</taxon>
        <taxon>Streptococcaceae</taxon>
        <taxon>Streptococcus</taxon>
    </lineage>
</organism>
<keyword evidence="3" id="KW-1185">Reference proteome</keyword>
<evidence type="ECO:0000313" key="3">
    <source>
        <dbReference type="Proteomes" id="UP000215185"/>
    </source>
</evidence>
<dbReference type="Proteomes" id="UP000215185">
    <property type="component" value="Chromosome 1"/>
</dbReference>
<reference evidence="2 3" key="1">
    <citation type="submission" date="2017-06" db="EMBL/GenBank/DDBJ databases">
        <authorList>
            <consortium name="Pathogen Informatics"/>
        </authorList>
    </citation>
    <scope>NUCLEOTIDE SEQUENCE [LARGE SCALE GENOMIC DNA]</scope>
    <source>
        <strain evidence="2 3">NCTC13788</strain>
    </source>
</reference>
<dbReference type="KEGG" id="smen:SAMEA4412692_0846"/>
<dbReference type="PANTHER" id="PTHR43222">
    <property type="entry name" value="NUDIX HYDROLASE 23"/>
    <property type="match status" value="1"/>
</dbReference>
<feature type="domain" description="Nudix hydrolase" evidence="1">
    <location>
        <begin position="69"/>
        <end position="200"/>
    </location>
</feature>
<dbReference type="InterPro" id="IPR059176">
    <property type="entry name" value="UDP-X_N"/>
</dbReference>
<accession>A0A239SR61</accession>
<dbReference type="AlphaFoldDB" id="A0A239SR61"/>
<dbReference type="Pfam" id="PF12535">
    <property type="entry name" value="Nudix_N"/>
    <property type="match status" value="1"/>
</dbReference>
<dbReference type="Pfam" id="PF00293">
    <property type="entry name" value="NUDIX"/>
    <property type="match status" value="1"/>
</dbReference>
<proteinExistence type="predicted"/>
<dbReference type="EMBL" id="LT906439">
    <property type="protein sequence ID" value="SNU87971.1"/>
    <property type="molecule type" value="Genomic_DNA"/>
</dbReference>
<gene>
    <name evidence="2" type="primary">mutT_2</name>
    <name evidence="2" type="ORF">SAMEA4412692_00846</name>
</gene>
<dbReference type="PANTHER" id="PTHR43222:SF2">
    <property type="entry name" value="NUDIX HYDROLASE 23, CHLOROPLASTIC"/>
    <property type="match status" value="1"/>
</dbReference>
<dbReference type="Gene3D" id="6.10.250.1120">
    <property type="match status" value="1"/>
</dbReference>
<name>A0A239SR61_9STRE</name>